<organism evidence="5 6">
    <name type="scientific">Bacteroides fragilis</name>
    <dbReference type="NCBI Taxonomy" id="817"/>
    <lineage>
        <taxon>Bacteria</taxon>
        <taxon>Pseudomonadati</taxon>
        <taxon>Bacteroidota</taxon>
        <taxon>Bacteroidia</taxon>
        <taxon>Bacteroidales</taxon>
        <taxon>Bacteroidaceae</taxon>
        <taxon>Bacteroides</taxon>
    </lineage>
</organism>
<feature type="domain" description="Beta-ketoacyl-[acyl-carrier-protein] synthase III N-terminal" evidence="4">
    <location>
        <begin position="108"/>
        <end position="185"/>
    </location>
</feature>
<dbReference type="AlphaFoldDB" id="A0AAP8ZS94"/>
<dbReference type="GO" id="GO:0044550">
    <property type="term" value="P:secondary metabolite biosynthetic process"/>
    <property type="evidence" value="ECO:0007669"/>
    <property type="project" value="TreeGrafter"/>
</dbReference>
<gene>
    <name evidence="5" type="ORF">IA74_000375</name>
</gene>
<dbReference type="RefSeq" id="WP_137568971.1">
    <property type="nucleotide sequence ID" value="NZ_CP036553.1"/>
</dbReference>
<keyword evidence="2" id="KW-0012">Acyltransferase</keyword>
<dbReference type="SUPFAM" id="SSF53901">
    <property type="entry name" value="Thiolase-like"/>
    <property type="match status" value="1"/>
</dbReference>
<dbReference type="Pfam" id="PF08545">
    <property type="entry name" value="ACP_syn_III"/>
    <property type="match status" value="1"/>
</dbReference>
<name>A0AAP8ZS94_BACFG</name>
<proteinExistence type="predicted"/>
<dbReference type="CDD" id="cd00830">
    <property type="entry name" value="KAS_III"/>
    <property type="match status" value="1"/>
</dbReference>
<dbReference type="Proteomes" id="UP000028294">
    <property type="component" value="Chromosome"/>
</dbReference>
<evidence type="ECO:0000256" key="2">
    <source>
        <dbReference type="ARBA" id="ARBA00023315"/>
    </source>
</evidence>
<dbReference type="GO" id="GO:0004315">
    <property type="term" value="F:3-oxoacyl-[acyl-carrier-protein] synthase activity"/>
    <property type="evidence" value="ECO:0007669"/>
    <property type="project" value="InterPro"/>
</dbReference>
<dbReference type="InterPro" id="IPR016039">
    <property type="entry name" value="Thiolase-like"/>
</dbReference>
<protein>
    <submittedName>
        <fullName evidence="5">Ketoacyl-ACP synthase III</fullName>
    </submittedName>
</protein>
<dbReference type="InterPro" id="IPR013751">
    <property type="entry name" value="ACP_syn_III_N"/>
</dbReference>
<dbReference type="Pfam" id="PF08541">
    <property type="entry name" value="ACP_syn_III_C"/>
    <property type="match status" value="1"/>
</dbReference>
<evidence type="ECO:0000313" key="5">
    <source>
        <dbReference type="EMBL" id="QCQ34682.1"/>
    </source>
</evidence>
<evidence type="ECO:0000259" key="3">
    <source>
        <dbReference type="Pfam" id="PF08541"/>
    </source>
</evidence>
<keyword evidence="1" id="KW-0808">Transferase</keyword>
<dbReference type="EMBL" id="CP036553">
    <property type="protein sequence ID" value="QCQ34682.1"/>
    <property type="molecule type" value="Genomic_DNA"/>
</dbReference>
<evidence type="ECO:0000259" key="4">
    <source>
        <dbReference type="Pfam" id="PF08545"/>
    </source>
</evidence>
<dbReference type="Gene3D" id="3.40.47.10">
    <property type="match status" value="1"/>
</dbReference>
<sequence length="335" mass="36677">MKIYIKGISYHLPEGILTNQELVESFPEWNAEKVANKVGIHQRHIAAENETAGDLALIAAQNLFREYNISPDCIDFILFCTQSPDHYLPTTACLLQKKLHIPTSAGALDYNLGCSGYVYGLSLAKGLVCSGISKNVLLLTGETYSKYIHPLDKGNKSLFGDAATATLVSNDGFLEIGNFALGTDGSGADNLRVYTGCSRHRQMKNDIGIDEGGSIISSDYLYMNGSEIFNFTLEAVPSLLLQILQNNSLTRVEEVDYFIFHQANKFMLNTLRKVCGIPKEKFCINMENTGNTVSSTIPIAIKESIKSGIILKSSKVLITGFGVGYSWGGCILNFK</sequence>
<dbReference type="NCBIfam" id="NF006829">
    <property type="entry name" value="PRK09352.1"/>
    <property type="match status" value="1"/>
</dbReference>
<reference evidence="5 6" key="1">
    <citation type="submission" date="2019-03" db="EMBL/GenBank/DDBJ databases">
        <title>Complete genome assembly of MDR B. fragilis.</title>
        <authorList>
            <person name="Sydenham T.V."/>
            <person name="Hasman H."/>
            <person name="Justesen U.S."/>
        </authorList>
    </citation>
    <scope>NUCLEOTIDE SEQUENCE [LARGE SCALE GENOMIC DNA]</scope>
    <source>
        <strain evidence="5 6">DCMOUH0067B</strain>
    </source>
</reference>
<evidence type="ECO:0000313" key="6">
    <source>
        <dbReference type="Proteomes" id="UP000028294"/>
    </source>
</evidence>
<accession>A0AAP8ZS94</accession>
<dbReference type="InterPro" id="IPR013747">
    <property type="entry name" value="ACP_syn_III_C"/>
</dbReference>
<dbReference type="PANTHER" id="PTHR34069">
    <property type="entry name" value="3-OXOACYL-[ACYL-CARRIER-PROTEIN] SYNTHASE 3"/>
    <property type="match status" value="1"/>
</dbReference>
<feature type="domain" description="Beta-ketoacyl-[acyl-carrier-protein] synthase III C-terminal" evidence="3">
    <location>
        <begin position="251"/>
        <end position="333"/>
    </location>
</feature>
<dbReference type="GO" id="GO:0006633">
    <property type="term" value="P:fatty acid biosynthetic process"/>
    <property type="evidence" value="ECO:0007669"/>
    <property type="project" value="InterPro"/>
</dbReference>
<dbReference type="PANTHER" id="PTHR34069:SF2">
    <property type="entry name" value="BETA-KETOACYL-[ACYL-CARRIER-PROTEIN] SYNTHASE III"/>
    <property type="match status" value="1"/>
</dbReference>
<evidence type="ECO:0000256" key="1">
    <source>
        <dbReference type="ARBA" id="ARBA00022679"/>
    </source>
</evidence>